<gene>
    <name evidence="2" type="ORF">E2C01_055196</name>
</gene>
<sequence length="126" mass="13966">MYAQILSGEKERLNRNGSGVDLAFSYLLREDIEISITPHHTRTYPATHAPSILSPHHCTFTIVLLHHHTTATVSPSIISSRGRAQVRSGGRQVAWVGQGGSSYLPRVPQKSRRCEGHRPSLGNFTR</sequence>
<keyword evidence="3" id="KW-1185">Reference proteome</keyword>
<evidence type="ECO:0000313" key="3">
    <source>
        <dbReference type="Proteomes" id="UP000324222"/>
    </source>
</evidence>
<accession>A0A5B7GQJ4</accession>
<feature type="region of interest" description="Disordered" evidence="1">
    <location>
        <begin position="106"/>
        <end position="126"/>
    </location>
</feature>
<dbReference type="AlphaFoldDB" id="A0A5B7GQJ4"/>
<dbReference type="EMBL" id="VSRR010018238">
    <property type="protein sequence ID" value="MPC61132.1"/>
    <property type="molecule type" value="Genomic_DNA"/>
</dbReference>
<evidence type="ECO:0000256" key="1">
    <source>
        <dbReference type="SAM" id="MobiDB-lite"/>
    </source>
</evidence>
<protein>
    <submittedName>
        <fullName evidence="2">Uncharacterized protein</fullName>
    </submittedName>
</protein>
<dbReference type="Proteomes" id="UP000324222">
    <property type="component" value="Unassembled WGS sequence"/>
</dbReference>
<name>A0A5B7GQJ4_PORTR</name>
<organism evidence="2 3">
    <name type="scientific">Portunus trituberculatus</name>
    <name type="common">Swimming crab</name>
    <name type="synonym">Neptunus trituberculatus</name>
    <dbReference type="NCBI Taxonomy" id="210409"/>
    <lineage>
        <taxon>Eukaryota</taxon>
        <taxon>Metazoa</taxon>
        <taxon>Ecdysozoa</taxon>
        <taxon>Arthropoda</taxon>
        <taxon>Crustacea</taxon>
        <taxon>Multicrustacea</taxon>
        <taxon>Malacostraca</taxon>
        <taxon>Eumalacostraca</taxon>
        <taxon>Eucarida</taxon>
        <taxon>Decapoda</taxon>
        <taxon>Pleocyemata</taxon>
        <taxon>Brachyura</taxon>
        <taxon>Eubrachyura</taxon>
        <taxon>Portunoidea</taxon>
        <taxon>Portunidae</taxon>
        <taxon>Portuninae</taxon>
        <taxon>Portunus</taxon>
    </lineage>
</organism>
<comment type="caution">
    <text evidence="2">The sequence shown here is derived from an EMBL/GenBank/DDBJ whole genome shotgun (WGS) entry which is preliminary data.</text>
</comment>
<proteinExistence type="predicted"/>
<evidence type="ECO:0000313" key="2">
    <source>
        <dbReference type="EMBL" id="MPC61132.1"/>
    </source>
</evidence>
<reference evidence="2 3" key="1">
    <citation type="submission" date="2019-05" db="EMBL/GenBank/DDBJ databases">
        <title>Another draft genome of Portunus trituberculatus and its Hox gene families provides insights of decapod evolution.</title>
        <authorList>
            <person name="Jeong J.-H."/>
            <person name="Song I."/>
            <person name="Kim S."/>
            <person name="Choi T."/>
            <person name="Kim D."/>
            <person name="Ryu S."/>
            <person name="Kim W."/>
        </authorList>
    </citation>
    <scope>NUCLEOTIDE SEQUENCE [LARGE SCALE GENOMIC DNA]</scope>
    <source>
        <tissue evidence="2">Muscle</tissue>
    </source>
</reference>